<dbReference type="AlphaFoldDB" id="A0A9N9TL32"/>
<accession>A0A9N9TL32</accession>
<dbReference type="GO" id="GO:0015020">
    <property type="term" value="F:glucuronosyltransferase activity"/>
    <property type="evidence" value="ECO:0007669"/>
    <property type="project" value="UniProtKB-EC"/>
</dbReference>
<dbReference type="Pfam" id="PF00201">
    <property type="entry name" value="UDPGT"/>
    <property type="match status" value="1"/>
</dbReference>
<evidence type="ECO:0000313" key="7">
    <source>
        <dbReference type="Proteomes" id="UP001153712"/>
    </source>
</evidence>
<dbReference type="EC" id="2.4.1.17" evidence="5"/>
<reference evidence="6" key="1">
    <citation type="submission" date="2022-01" db="EMBL/GenBank/DDBJ databases">
        <authorList>
            <person name="King R."/>
        </authorList>
    </citation>
    <scope>NUCLEOTIDE SEQUENCE</scope>
</reference>
<dbReference type="CDD" id="cd03784">
    <property type="entry name" value="GT1_Gtf-like"/>
    <property type="match status" value="1"/>
</dbReference>
<evidence type="ECO:0000256" key="2">
    <source>
        <dbReference type="ARBA" id="ARBA00022676"/>
    </source>
</evidence>
<dbReference type="SUPFAM" id="SSF53756">
    <property type="entry name" value="UDP-Glycosyltransferase/glycogen phosphorylase"/>
    <property type="match status" value="1"/>
</dbReference>
<dbReference type="Proteomes" id="UP001153712">
    <property type="component" value="Chromosome 12"/>
</dbReference>
<feature type="transmembrane region" description="Helical" evidence="5">
    <location>
        <begin position="473"/>
        <end position="501"/>
    </location>
</feature>
<dbReference type="FunFam" id="3.40.50.2000:FF:000050">
    <property type="entry name" value="UDP-glucuronosyltransferase"/>
    <property type="match status" value="1"/>
</dbReference>
<comment type="subcellular location">
    <subcellularLocation>
        <location evidence="5">Membrane</location>
        <topology evidence="5">Single-pass membrane protein</topology>
    </subcellularLocation>
</comment>
<evidence type="ECO:0000313" key="6">
    <source>
        <dbReference type="EMBL" id="CAG9856842.1"/>
    </source>
</evidence>
<evidence type="ECO:0000256" key="1">
    <source>
        <dbReference type="ARBA" id="ARBA00009995"/>
    </source>
</evidence>
<keyword evidence="5" id="KW-1133">Transmembrane helix</keyword>
<organism evidence="6 7">
    <name type="scientific">Phyllotreta striolata</name>
    <name type="common">Striped flea beetle</name>
    <name type="synonym">Crioceris striolata</name>
    <dbReference type="NCBI Taxonomy" id="444603"/>
    <lineage>
        <taxon>Eukaryota</taxon>
        <taxon>Metazoa</taxon>
        <taxon>Ecdysozoa</taxon>
        <taxon>Arthropoda</taxon>
        <taxon>Hexapoda</taxon>
        <taxon>Insecta</taxon>
        <taxon>Pterygota</taxon>
        <taxon>Neoptera</taxon>
        <taxon>Endopterygota</taxon>
        <taxon>Coleoptera</taxon>
        <taxon>Polyphaga</taxon>
        <taxon>Cucujiformia</taxon>
        <taxon>Chrysomeloidea</taxon>
        <taxon>Chrysomelidae</taxon>
        <taxon>Galerucinae</taxon>
        <taxon>Alticini</taxon>
        <taxon>Phyllotreta</taxon>
    </lineage>
</organism>
<keyword evidence="2 4" id="KW-0328">Glycosyltransferase</keyword>
<dbReference type="PROSITE" id="PS00375">
    <property type="entry name" value="UDPGT"/>
    <property type="match status" value="1"/>
</dbReference>
<name>A0A9N9TL32_PHYSR</name>
<evidence type="ECO:0000256" key="3">
    <source>
        <dbReference type="ARBA" id="ARBA00022679"/>
    </source>
</evidence>
<dbReference type="PANTHER" id="PTHR48043">
    <property type="entry name" value="EG:EG0003.4 PROTEIN-RELATED"/>
    <property type="match status" value="1"/>
</dbReference>
<sequence length="513" mass="58543">MLSLPSFCIGLLVFVVPLLAGYRILVVFPCITHSHYSLGLRLLNELADRGHDVTFISSFPQKNRHKNITHVSVEEIREPSKVFLSNLFGLNELSFHKQLDFISEYGKFATLQTLQSRNVQDLMKSNVTFDLVLLEQFLNEAMAIFAYRFKCPEILLIPGPTSFFNNHLIGNFAPISIVPNYFSNYDNYPMNFWDRLYNVYLELVSQYVVNFSTIPGQNKALKQAFPDAPDLETILYNTSLSLVLSDLALDDPMPLQQNIKPIAGYHLPSHKPLPADIQAIMDNSKDGVVIFSLGSNLNSSQLNPQLRKIFLNVFSKIKQTVLWKFETDLPEKPENVKIANWLPQFDALAHPNTAAFISHGGLLGTLEAIHSGVPVLGLPVYWDQQRNVRLLARRGMAIELDRYNLNERNFENALKEILNNPRYSLNAKKSSRILQDRPVKAIDEAVFWIEYVIRHQGAPHLRSPFLDFKWYQIYLLDIVMFVGVIAILLLVSLALLLKYLVLPMKVSNKIKTK</sequence>
<dbReference type="InterPro" id="IPR035595">
    <property type="entry name" value="UDP_glycos_trans_CS"/>
</dbReference>
<dbReference type="OrthoDB" id="5835829at2759"/>
<comment type="similarity">
    <text evidence="1 4">Belongs to the UDP-glycosyltransferase family.</text>
</comment>
<keyword evidence="5" id="KW-0812">Transmembrane</keyword>
<proteinExistence type="inferred from homology"/>
<keyword evidence="3 4" id="KW-0808">Transferase</keyword>
<dbReference type="EMBL" id="OU900105">
    <property type="protein sequence ID" value="CAG9856842.1"/>
    <property type="molecule type" value="Genomic_DNA"/>
</dbReference>
<dbReference type="InterPro" id="IPR002213">
    <property type="entry name" value="UDP_glucos_trans"/>
</dbReference>
<evidence type="ECO:0000256" key="5">
    <source>
        <dbReference type="RuleBase" id="RU362059"/>
    </source>
</evidence>
<gene>
    <name evidence="6" type="ORF">PHYEVI_LOCUS3255</name>
</gene>
<keyword evidence="7" id="KW-1185">Reference proteome</keyword>
<protein>
    <recommendedName>
        <fullName evidence="5">UDP-glucuronosyltransferase</fullName>
        <ecNumber evidence="5">2.4.1.17</ecNumber>
    </recommendedName>
</protein>
<comment type="catalytic activity">
    <reaction evidence="5">
        <text>glucuronate acceptor + UDP-alpha-D-glucuronate = acceptor beta-D-glucuronoside + UDP + H(+)</text>
        <dbReference type="Rhea" id="RHEA:21032"/>
        <dbReference type="ChEBI" id="CHEBI:15378"/>
        <dbReference type="ChEBI" id="CHEBI:58052"/>
        <dbReference type="ChEBI" id="CHEBI:58223"/>
        <dbReference type="ChEBI" id="CHEBI:132367"/>
        <dbReference type="ChEBI" id="CHEBI:132368"/>
        <dbReference type="EC" id="2.4.1.17"/>
    </reaction>
</comment>
<keyword evidence="5" id="KW-0472">Membrane</keyword>
<evidence type="ECO:0000256" key="4">
    <source>
        <dbReference type="RuleBase" id="RU003718"/>
    </source>
</evidence>
<dbReference type="PANTHER" id="PTHR48043:SF159">
    <property type="entry name" value="EG:EG0003.4 PROTEIN-RELATED"/>
    <property type="match status" value="1"/>
</dbReference>
<dbReference type="Gene3D" id="3.40.50.2000">
    <property type="entry name" value="Glycogen Phosphorylase B"/>
    <property type="match status" value="2"/>
</dbReference>
<dbReference type="GO" id="GO:0016020">
    <property type="term" value="C:membrane"/>
    <property type="evidence" value="ECO:0007669"/>
    <property type="project" value="UniProtKB-SubCell"/>
</dbReference>
<dbReference type="InterPro" id="IPR050271">
    <property type="entry name" value="UDP-glycosyltransferase"/>
</dbReference>